<feature type="region of interest" description="Disordered" evidence="1">
    <location>
        <begin position="1"/>
        <end position="64"/>
    </location>
</feature>
<evidence type="ECO:0008006" key="5">
    <source>
        <dbReference type="Google" id="ProtNLM"/>
    </source>
</evidence>
<feature type="transmembrane region" description="Helical" evidence="2">
    <location>
        <begin position="109"/>
        <end position="135"/>
    </location>
</feature>
<name>A0ABQ7FQX0_9ACTN</name>
<dbReference type="EMBL" id="WHPN01000001">
    <property type="protein sequence ID" value="KAF4411167.1"/>
    <property type="molecule type" value="Genomic_DNA"/>
</dbReference>
<feature type="transmembrane region" description="Helical" evidence="2">
    <location>
        <begin position="83"/>
        <end position="103"/>
    </location>
</feature>
<keyword evidence="4" id="KW-1185">Reference proteome</keyword>
<proteinExistence type="predicted"/>
<evidence type="ECO:0000313" key="3">
    <source>
        <dbReference type="EMBL" id="KAF4411167.1"/>
    </source>
</evidence>
<keyword evidence="2" id="KW-0812">Transmembrane</keyword>
<dbReference type="Proteomes" id="UP000621266">
    <property type="component" value="Unassembled WGS sequence"/>
</dbReference>
<evidence type="ECO:0000313" key="4">
    <source>
        <dbReference type="Proteomes" id="UP000621266"/>
    </source>
</evidence>
<evidence type="ECO:0000256" key="1">
    <source>
        <dbReference type="SAM" id="MobiDB-lite"/>
    </source>
</evidence>
<organism evidence="3 4">
    <name type="scientific">Streptomyces lycii</name>
    <dbReference type="NCBI Taxonomy" id="2654337"/>
    <lineage>
        <taxon>Bacteria</taxon>
        <taxon>Bacillati</taxon>
        <taxon>Actinomycetota</taxon>
        <taxon>Actinomycetes</taxon>
        <taxon>Kitasatosporales</taxon>
        <taxon>Streptomycetaceae</taxon>
        <taxon>Streptomyces</taxon>
    </lineage>
</organism>
<keyword evidence="2" id="KW-1133">Transmembrane helix</keyword>
<gene>
    <name evidence="3" type="ORF">GCU69_00025</name>
</gene>
<feature type="compositionally biased region" description="Basic and acidic residues" evidence="1">
    <location>
        <begin position="1"/>
        <end position="42"/>
    </location>
</feature>
<protein>
    <recommendedName>
        <fullName evidence="5">DUF3040 domain-containing protein</fullName>
    </recommendedName>
</protein>
<keyword evidence="2" id="KW-0472">Membrane</keyword>
<dbReference type="RefSeq" id="WP_170315740.1">
    <property type="nucleotide sequence ID" value="NZ_WHPN01000001.1"/>
</dbReference>
<accession>A0ABQ7FQX0</accession>
<reference evidence="3 4" key="1">
    <citation type="submission" date="2019-10" db="EMBL/GenBank/DDBJ databases">
        <title>Streptomyces tenebrisbrunneis sp.nov., an endogenous actinomycete isolated from of Lycium ruthenicum.</title>
        <authorList>
            <person name="Ma L."/>
        </authorList>
    </citation>
    <scope>NUCLEOTIDE SEQUENCE [LARGE SCALE GENOMIC DNA]</scope>
    <source>
        <strain evidence="3 4">TRM 66187</strain>
    </source>
</reference>
<comment type="caution">
    <text evidence="3">The sequence shown here is derived from an EMBL/GenBank/DDBJ whole genome shotgun (WGS) entry which is preliminary data.</text>
</comment>
<evidence type="ECO:0000256" key="2">
    <source>
        <dbReference type="SAM" id="Phobius"/>
    </source>
</evidence>
<sequence length="186" mass="20107">MDTEAQRTAEVPERRTADVPARERPGAAAAEHRAEAAEEGPEHLIPADGSFDAVPPPGRRNGRSLWTVEPAVRAPLPDPVRTAAVRAVIIVAVTLIMAMVAFLCTLAQVWFAFPAVLGTVGGTVVATWSVLDVWITRQVWNQRNGVVSVPSSTARALRRERRRARRAARAAARARPRGRAGRLSSV</sequence>